<comment type="caution">
    <text evidence="3">The sequence shown here is derived from an EMBL/GenBank/DDBJ whole genome shotgun (WGS) entry which is preliminary data.</text>
</comment>
<keyword evidence="1" id="KW-0378">Hydrolase</keyword>
<dbReference type="InterPro" id="IPR029058">
    <property type="entry name" value="AB_hydrolase_fold"/>
</dbReference>
<dbReference type="SUPFAM" id="SSF53474">
    <property type="entry name" value="alpha/beta-Hydrolases"/>
    <property type="match status" value="1"/>
</dbReference>
<protein>
    <submittedName>
        <fullName evidence="3">Lipase 2</fullName>
    </submittedName>
</protein>
<dbReference type="PIRSF" id="PIRSF029171">
    <property type="entry name" value="Esterase_LipA"/>
    <property type="match status" value="1"/>
</dbReference>
<dbReference type="Gene3D" id="3.40.50.1820">
    <property type="entry name" value="alpha/beta hydrolase"/>
    <property type="match status" value="1"/>
</dbReference>
<feature type="chain" id="PRO_5013437744" evidence="2">
    <location>
        <begin position="20"/>
        <end position="449"/>
    </location>
</feature>
<dbReference type="EMBL" id="LSBJ02000005">
    <property type="protein sequence ID" value="OAQ64584.1"/>
    <property type="molecule type" value="Genomic_DNA"/>
</dbReference>
<dbReference type="Proteomes" id="UP000078397">
    <property type="component" value="Unassembled WGS sequence"/>
</dbReference>
<keyword evidence="2" id="KW-0732">Signal</keyword>
<evidence type="ECO:0000313" key="3">
    <source>
        <dbReference type="EMBL" id="OAQ64584.1"/>
    </source>
</evidence>
<dbReference type="AlphaFoldDB" id="A0A179FGB6"/>
<dbReference type="GO" id="GO:0016042">
    <property type="term" value="P:lipid catabolic process"/>
    <property type="evidence" value="ECO:0007669"/>
    <property type="project" value="UniProtKB-UniRule"/>
</dbReference>
<dbReference type="PANTHER" id="PTHR34853:SF5">
    <property type="entry name" value="LIP-DOMAIN-CONTAINING PROTEIN-RELATED"/>
    <property type="match status" value="1"/>
</dbReference>
<dbReference type="GO" id="GO:0004806">
    <property type="term" value="F:triacylglycerol lipase activity"/>
    <property type="evidence" value="ECO:0007669"/>
    <property type="project" value="UniProtKB-UniRule"/>
</dbReference>
<sequence length="449" mass="48199">MSPVAQLLTFLTLSLSALAAPLEERLSPIPPSQDPFYAVPDNLEHVPPGTILQHRKPPAPIAALGLLKSNIKDSHQILYRTTDSHDNATATVLTVLVPHNADYTKVLSYQVAEDAPTLNCAPSYAFQFASASGGLLGTIITQAELILIQSALEQGWVVIAPDFQGPKASQLANKLAGQAILDGIRAAIQSTNITGIDKRPTISMWGYSGGGITSGWAAELQPTYAPELEIAGAAIGGLEPTIPTVVGEINRTPFAGLIASGMVGLANEYPVMADILYSKLKPEYRKLFEKTKQQCFVANTLSFFNKDVVSMFNGPDVTKLPKTLEIMAQNAMGKAAPKMPLFIYKSVFDEVSPIRETDALYDFYCSHGTPVQYERDLLSEHGIAAVTPAPRALAFLIDVMNGRKPAKGCSKKTVVSSLLDPQAIKVLPRFLLDALLDLVGKPIGPAFFG</sequence>
<proteinExistence type="inferred from homology"/>
<comment type="similarity">
    <text evidence="2">Belongs to the AB hydrolase superfamily. Lipase family.</text>
</comment>
<dbReference type="PANTHER" id="PTHR34853">
    <property type="match status" value="1"/>
</dbReference>
<gene>
    <name evidence="3" type="ORF">VFPPC_05841</name>
</gene>
<name>A0A179FGB6_METCM</name>
<evidence type="ECO:0000313" key="4">
    <source>
        <dbReference type="Proteomes" id="UP000078397"/>
    </source>
</evidence>
<reference evidence="3 4" key="1">
    <citation type="journal article" date="2016" name="PLoS Pathog.">
        <title>Biosynthesis of antibiotic leucinostatins in bio-control fungus Purpureocillium lilacinum and their inhibition on phytophthora revealed by genome mining.</title>
        <authorList>
            <person name="Wang G."/>
            <person name="Liu Z."/>
            <person name="Lin R."/>
            <person name="Li E."/>
            <person name="Mao Z."/>
            <person name="Ling J."/>
            <person name="Yang Y."/>
            <person name="Yin W.B."/>
            <person name="Xie B."/>
        </authorList>
    </citation>
    <scope>NUCLEOTIDE SEQUENCE [LARGE SCALE GENOMIC DNA]</scope>
    <source>
        <strain evidence="3">170</strain>
    </source>
</reference>
<dbReference type="Pfam" id="PF03583">
    <property type="entry name" value="LIP"/>
    <property type="match status" value="1"/>
</dbReference>
<dbReference type="OrthoDB" id="2373480at2759"/>
<dbReference type="InterPro" id="IPR005152">
    <property type="entry name" value="Lipase_secreted"/>
</dbReference>
<evidence type="ECO:0000256" key="2">
    <source>
        <dbReference type="PIRNR" id="PIRNR029171"/>
    </source>
</evidence>
<dbReference type="RefSeq" id="XP_018141898.1">
    <property type="nucleotide sequence ID" value="XM_018284967.1"/>
</dbReference>
<feature type="signal peptide" evidence="2">
    <location>
        <begin position="1"/>
        <end position="19"/>
    </location>
</feature>
<evidence type="ECO:0000256" key="1">
    <source>
        <dbReference type="ARBA" id="ARBA00022801"/>
    </source>
</evidence>
<dbReference type="GeneID" id="28848961"/>
<accession>A0A179FGB6</accession>
<dbReference type="KEGG" id="pchm:VFPPC_05841"/>
<organism evidence="3 4">
    <name type="scientific">Pochonia chlamydosporia 170</name>
    <dbReference type="NCBI Taxonomy" id="1380566"/>
    <lineage>
        <taxon>Eukaryota</taxon>
        <taxon>Fungi</taxon>
        <taxon>Dikarya</taxon>
        <taxon>Ascomycota</taxon>
        <taxon>Pezizomycotina</taxon>
        <taxon>Sordariomycetes</taxon>
        <taxon>Hypocreomycetidae</taxon>
        <taxon>Hypocreales</taxon>
        <taxon>Clavicipitaceae</taxon>
        <taxon>Pochonia</taxon>
    </lineage>
</organism>
<keyword evidence="4" id="KW-1185">Reference proteome</keyword>
<dbReference type="Gene3D" id="1.10.260.130">
    <property type="match status" value="1"/>
</dbReference>